<dbReference type="HAMAP" id="MF_01139">
    <property type="entry name" value="ISPT"/>
    <property type="match status" value="1"/>
</dbReference>
<feature type="binding site" evidence="2">
    <location>
        <position position="202"/>
    </location>
    <ligand>
        <name>substrate</name>
    </ligand>
</feature>
<sequence>MPDQEPGRDVPVSAAPDVAADAGALPRHVAVIMDGNNRWAKQRGLPGNEGHRAGEQALRDIVEVAARAKLEVLTVFAFSSENWRRPPNEVAALMQLFLMALQVRVRELDRARIRLRFIGDRTAFSPELQAGMLEAEAQTAAHTRMTLVIAVNYGGQWDVAQAARRLAEQVAAGKLAPADIDAARLGDQVEMADLPPVDLLIRTGGELRISNFVLWQSAYAEYHFSDVLWPDFGHDQLHAALDDFALRQRRFGRTSEQIEAFHA</sequence>
<dbReference type="GO" id="GO:0008834">
    <property type="term" value="F:ditrans,polycis-undecaprenyl-diphosphate synthase [(2E,6E)-farnesyl-diphosphate specific] activity"/>
    <property type="evidence" value="ECO:0007669"/>
    <property type="project" value="UniProtKB-UniRule"/>
</dbReference>
<dbReference type="GO" id="GO:0016094">
    <property type="term" value="P:polyprenol biosynthetic process"/>
    <property type="evidence" value="ECO:0007669"/>
    <property type="project" value="TreeGrafter"/>
</dbReference>
<dbReference type="AlphaFoldDB" id="A0A2P6AVI5"/>
<comment type="similarity">
    <text evidence="2">Belongs to the UPP synthase family.</text>
</comment>
<keyword evidence="1 2" id="KW-0808">Transferase</keyword>
<dbReference type="EMBL" id="PTQZ01000001">
    <property type="protein sequence ID" value="PQA52365.1"/>
    <property type="molecule type" value="Genomic_DNA"/>
</dbReference>
<organism evidence="3 4">
    <name type="scientific">Amnimonas aquatica</name>
    <dbReference type="NCBI Taxonomy" id="2094561"/>
    <lineage>
        <taxon>Bacteria</taxon>
        <taxon>Pseudomonadati</taxon>
        <taxon>Pseudomonadota</taxon>
        <taxon>Gammaproteobacteria</taxon>
        <taxon>Moraxellales</taxon>
        <taxon>Moraxellaceae</taxon>
        <taxon>Amnimonas</taxon>
    </lineage>
</organism>
<feature type="binding site" evidence="2">
    <location>
        <position position="34"/>
    </location>
    <ligand>
        <name>Mg(2+)</name>
        <dbReference type="ChEBI" id="CHEBI:18420"/>
    </ligand>
</feature>
<keyword evidence="4" id="KW-1185">Reference proteome</keyword>
<comment type="subunit">
    <text evidence="2">Homodimer.</text>
</comment>
<evidence type="ECO:0000256" key="2">
    <source>
        <dbReference type="HAMAP-Rule" id="MF_01139"/>
    </source>
</evidence>
<comment type="caution">
    <text evidence="3">The sequence shown here is derived from an EMBL/GenBank/DDBJ whole genome shotgun (WGS) entry which is preliminary data.</text>
</comment>
<dbReference type="FunFam" id="3.40.1180.10:FF:000001">
    <property type="entry name" value="(2E,6E)-farnesyl-diphosphate-specific ditrans,polycis-undecaprenyl-diphosphate synthase"/>
    <property type="match status" value="1"/>
</dbReference>
<feature type="binding site" evidence="2">
    <location>
        <position position="221"/>
    </location>
    <ligand>
        <name>Mg(2+)</name>
        <dbReference type="ChEBI" id="CHEBI:18420"/>
    </ligand>
</feature>
<accession>A0A2P6AVI5</accession>
<keyword evidence="2" id="KW-0133">Cell shape</keyword>
<feature type="binding site" evidence="2">
    <location>
        <position position="39"/>
    </location>
    <ligand>
        <name>substrate</name>
    </ligand>
</feature>
<dbReference type="CDD" id="cd00475">
    <property type="entry name" value="Cis_IPPS"/>
    <property type="match status" value="1"/>
</dbReference>
<keyword evidence="2" id="KW-0479">Metal-binding</keyword>
<feature type="binding site" evidence="2">
    <location>
        <begin position="79"/>
        <end position="81"/>
    </location>
    <ligand>
        <name>substrate</name>
    </ligand>
</feature>
<dbReference type="GO" id="GO:0009252">
    <property type="term" value="P:peptidoglycan biosynthetic process"/>
    <property type="evidence" value="ECO:0007669"/>
    <property type="project" value="UniProtKB-UniRule"/>
</dbReference>
<comment type="caution">
    <text evidence="2">Lacks conserved residue(s) required for the propagation of feature annotation.</text>
</comment>
<name>A0A2P6AVI5_9GAMM</name>
<evidence type="ECO:0000256" key="1">
    <source>
        <dbReference type="ARBA" id="ARBA00022679"/>
    </source>
</evidence>
<dbReference type="NCBIfam" id="TIGR00055">
    <property type="entry name" value="uppS"/>
    <property type="match status" value="1"/>
</dbReference>
<evidence type="ECO:0000313" key="3">
    <source>
        <dbReference type="EMBL" id="PQA52365.1"/>
    </source>
</evidence>
<keyword evidence="2" id="KW-0460">Magnesium</keyword>
<evidence type="ECO:0000313" key="4">
    <source>
        <dbReference type="Proteomes" id="UP000243900"/>
    </source>
</evidence>
<protein>
    <recommendedName>
        <fullName evidence="2">Ditrans,polycis-undecaprenyl-diphosphate synthase ((2E,6E)-farnesyl-diphosphate specific)</fullName>
        <ecNumber evidence="2">2.5.1.31</ecNumber>
    </recommendedName>
    <alternativeName>
        <fullName evidence="2">Ditrans,polycis-undecaprenylcistransferase</fullName>
    </alternativeName>
    <alternativeName>
        <fullName evidence="2">Undecaprenyl diphosphate synthase</fullName>
        <shortName evidence="2">UDS</shortName>
    </alternativeName>
    <alternativeName>
        <fullName evidence="2">Undecaprenyl pyrophosphate synthase</fullName>
        <shortName evidence="2">UPP synthase</shortName>
    </alternativeName>
</protein>
<feature type="binding site" evidence="2">
    <location>
        <position position="83"/>
    </location>
    <ligand>
        <name>substrate</name>
    </ligand>
</feature>
<feature type="active site" description="Proton acceptor" evidence="2">
    <location>
        <position position="82"/>
    </location>
</feature>
<dbReference type="InterPro" id="IPR018520">
    <property type="entry name" value="UPP_synth-like_CS"/>
</dbReference>
<proteinExistence type="inferred from homology"/>
<dbReference type="RefSeq" id="WP_105190863.1">
    <property type="nucleotide sequence ID" value="NZ_PTQZ01000001.1"/>
</dbReference>
<gene>
    <name evidence="2 3" type="primary">uppS</name>
    <name evidence="3" type="ORF">C5O18_00130</name>
</gene>
<dbReference type="OrthoDB" id="4191603at2"/>
<feature type="binding site" evidence="2">
    <location>
        <position position="51"/>
    </location>
    <ligand>
        <name>substrate</name>
    </ligand>
</feature>
<dbReference type="InterPro" id="IPR001441">
    <property type="entry name" value="UPP_synth-like"/>
</dbReference>
<dbReference type="Proteomes" id="UP000243900">
    <property type="component" value="Unassembled WGS sequence"/>
</dbReference>
<dbReference type="Pfam" id="PF01255">
    <property type="entry name" value="Prenyltransf"/>
    <property type="match status" value="1"/>
</dbReference>
<dbReference type="PANTHER" id="PTHR10291">
    <property type="entry name" value="DEHYDRODOLICHYL DIPHOSPHATE SYNTHASE FAMILY MEMBER"/>
    <property type="match status" value="1"/>
</dbReference>
<keyword evidence="2" id="KW-0961">Cell wall biogenesis/degradation</keyword>
<dbReference type="GO" id="GO:0000287">
    <property type="term" value="F:magnesium ion binding"/>
    <property type="evidence" value="ECO:0007669"/>
    <property type="project" value="UniProtKB-UniRule"/>
</dbReference>
<comment type="function">
    <text evidence="2">Catalyzes the sequential condensation of isopentenyl diphosphate (IPP) with (2E,6E)-farnesyl diphosphate (E,E-FPP) to yield (2Z,6Z,10Z,14Z,18Z,22Z,26Z,30Z,34E,38E)-undecaprenyl diphosphate (di-trans,octa-cis-UPP). UPP is the precursor of glycosyl carrier lipid in the biosynthesis of bacterial cell wall polysaccharide components such as peptidoglycan and lipopolysaccharide.</text>
</comment>
<dbReference type="GO" id="GO:0008360">
    <property type="term" value="P:regulation of cell shape"/>
    <property type="evidence" value="ECO:0007669"/>
    <property type="project" value="UniProtKB-KW"/>
</dbReference>
<dbReference type="GO" id="GO:0071555">
    <property type="term" value="P:cell wall organization"/>
    <property type="evidence" value="ECO:0007669"/>
    <property type="project" value="UniProtKB-KW"/>
</dbReference>
<dbReference type="PANTHER" id="PTHR10291:SF0">
    <property type="entry name" value="DEHYDRODOLICHYL DIPHOSPHATE SYNTHASE 2"/>
    <property type="match status" value="1"/>
</dbReference>
<dbReference type="PROSITE" id="PS01066">
    <property type="entry name" value="UPP_SYNTHASE"/>
    <property type="match status" value="1"/>
</dbReference>
<comment type="cofactor">
    <cofactor evidence="2">
        <name>Mg(2+)</name>
        <dbReference type="ChEBI" id="CHEBI:18420"/>
    </cofactor>
    <text evidence="2">Binds 2 magnesium ions per subunit.</text>
</comment>
<dbReference type="InterPro" id="IPR036424">
    <property type="entry name" value="UPP_synth-like_sf"/>
</dbReference>
<dbReference type="EC" id="2.5.1.31" evidence="2"/>
<feature type="binding site" evidence="2">
    <location>
        <begin position="208"/>
        <end position="210"/>
    </location>
    <ligand>
        <name>substrate</name>
    </ligand>
</feature>
<keyword evidence="2" id="KW-0573">Peptidoglycan synthesis</keyword>
<dbReference type="GO" id="GO:0005829">
    <property type="term" value="C:cytosol"/>
    <property type="evidence" value="ECO:0007669"/>
    <property type="project" value="TreeGrafter"/>
</dbReference>
<dbReference type="SUPFAM" id="SSF64005">
    <property type="entry name" value="Undecaprenyl diphosphate synthase"/>
    <property type="match status" value="1"/>
</dbReference>
<dbReference type="Gene3D" id="3.40.1180.10">
    <property type="entry name" value="Decaprenyl diphosphate synthase-like"/>
    <property type="match status" value="1"/>
</dbReference>
<feature type="binding site" evidence="2">
    <location>
        <position position="85"/>
    </location>
    <ligand>
        <name>substrate</name>
    </ligand>
</feature>
<reference evidence="4" key="1">
    <citation type="submission" date="2018-02" db="EMBL/GenBank/DDBJ databases">
        <title>Genome sequencing of Solimonas sp. HR-BB.</title>
        <authorList>
            <person name="Lee Y."/>
            <person name="Jeon C.O."/>
        </authorList>
    </citation>
    <scope>NUCLEOTIDE SEQUENCE [LARGE SCALE GENOMIC DNA]</scope>
    <source>
        <strain evidence="4">HR-E</strain>
    </source>
</reference>
<feature type="binding site" evidence="2">
    <location>
        <begin position="35"/>
        <end position="38"/>
    </location>
    <ligand>
        <name>substrate</name>
    </ligand>
</feature>
<comment type="catalytic activity">
    <reaction evidence="2">
        <text>8 isopentenyl diphosphate + (2E,6E)-farnesyl diphosphate = di-trans,octa-cis-undecaprenyl diphosphate + 8 diphosphate</text>
        <dbReference type="Rhea" id="RHEA:27551"/>
        <dbReference type="ChEBI" id="CHEBI:33019"/>
        <dbReference type="ChEBI" id="CHEBI:58405"/>
        <dbReference type="ChEBI" id="CHEBI:128769"/>
        <dbReference type="ChEBI" id="CHEBI:175763"/>
        <dbReference type="EC" id="2.5.1.31"/>
    </reaction>
</comment>
<feature type="active site" evidence="2">
    <location>
        <position position="34"/>
    </location>
</feature>